<organism evidence="8 9">
    <name type="scientific">Persephonella hydrogeniphila</name>
    <dbReference type="NCBI Taxonomy" id="198703"/>
    <lineage>
        <taxon>Bacteria</taxon>
        <taxon>Pseudomonadati</taxon>
        <taxon>Aquificota</taxon>
        <taxon>Aquificia</taxon>
        <taxon>Aquificales</taxon>
        <taxon>Hydrogenothermaceae</taxon>
        <taxon>Persephonella</taxon>
    </lineage>
</organism>
<name>A0A285NKS1_9AQUI</name>
<evidence type="ECO:0000256" key="5">
    <source>
        <dbReference type="ARBA" id="ARBA00023136"/>
    </source>
</evidence>
<dbReference type="InterPro" id="IPR023494">
    <property type="entry name" value="Cyt_c_bgen_Ccs1/CcsB/ResB"/>
</dbReference>
<keyword evidence="2 6" id="KW-0812">Transmembrane</keyword>
<dbReference type="EMBL" id="OBEI01000009">
    <property type="protein sequence ID" value="SNZ10059.1"/>
    <property type="molecule type" value="Genomic_DNA"/>
</dbReference>
<accession>A0A285NKS1</accession>
<dbReference type="InterPro" id="IPR007816">
    <property type="entry name" value="ResB-like_domain"/>
</dbReference>
<feature type="transmembrane region" description="Helical" evidence="6">
    <location>
        <begin position="12"/>
        <end position="34"/>
    </location>
</feature>
<dbReference type="RefSeq" id="WP_097000872.1">
    <property type="nucleotide sequence ID" value="NZ_OBEI01000009.1"/>
</dbReference>
<dbReference type="GO" id="GO:0016020">
    <property type="term" value="C:membrane"/>
    <property type="evidence" value="ECO:0007669"/>
    <property type="project" value="UniProtKB-SubCell"/>
</dbReference>
<sequence>MSILKTVTDFLFSLKLTVVLLVIFGAVVGTATFIENDFGRETAYALVYGTRWFEVLLTLLVINLIGNIFRYKMWKPKKIPLFIFHLSFIVIFIGAAITRYFGYEGMMHIREKQEQNQIFSRDPFLQISAKKGDKEFKLERSLLLSAVPVFNVNNFEEKIDIEGKPLIVRYKNFIKGVTTEIKEDPNGEPIITLRASAGMDSVDLTMKEGSIEDFGSFAFIFSDPKKFQKKLEGKDFVFFFVKDKKFYLLSNLPIQWMKMADRSQGMIKAGNEYPLQERTLYSVGGLNFVVKQAVVSGKEVVVPLPRTKDILRNSSVLSALFVEVEYDGERIETALLGRGGSTPGIPKNIKIKDLDLKLEWGAKVITLPFYIYLKDFVMRKYPGSNKPSSYESHVIVKDPVNKKEFEYNIHMNHPLVYGGYKFFQSSYDPDEKGTVLSVNHDPGVIPTYIGYGLLFLGLFLNLLNPFSRFGRTLKMLNKDTAKIILILISVLSFSYSSVAYPGMQSGQSSQKESVVPQKPNMEEIINTVKKLDKNHAEKFGTLAVQTGDGRIEPVDTLALEVVNKIHGGPSVLGMTHNQVLLGMFLMPGPWQYVKMIKVKHPASLFKNSKYKKQHSQ</sequence>
<dbReference type="GO" id="GO:0017004">
    <property type="term" value="P:cytochrome complex assembly"/>
    <property type="evidence" value="ECO:0007669"/>
    <property type="project" value="UniProtKB-KW"/>
</dbReference>
<proteinExistence type="predicted"/>
<reference evidence="9" key="1">
    <citation type="submission" date="2017-09" db="EMBL/GenBank/DDBJ databases">
        <authorList>
            <person name="Varghese N."/>
            <person name="Submissions S."/>
        </authorList>
    </citation>
    <scope>NUCLEOTIDE SEQUENCE [LARGE SCALE GENOMIC DNA]</scope>
    <source>
        <strain evidence="9">DSM 15103</strain>
    </source>
</reference>
<feature type="transmembrane region" description="Helical" evidence="6">
    <location>
        <begin position="445"/>
        <end position="463"/>
    </location>
</feature>
<evidence type="ECO:0000256" key="3">
    <source>
        <dbReference type="ARBA" id="ARBA00022748"/>
    </source>
</evidence>
<dbReference type="Proteomes" id="UP000219036">
    <property type="component" value="Unassembled WGS sequence"/>
</dbReference>
<keyword evidence="4 6" id="KW-1133">Transmembrane helix</keyword>
<keyword evidence="9" id="KW-1185">Reference proteome</keyword>
<feature type="transmembrane region" description="Helical" evidence="6">
    <location>
        <begin position="81"/>
        <end position="102"/>
    </location>
</feature>
<keyword evidence="3" id="KW-0201">Cytochrome c-type biogenesis</keyword>
<gene>
    <name evidence="8" type="ORF">SAMN06265182_1711</name>
</gene>
<dbReference type="AlphaFoldDB" id="A0A285NKS1"/>
<feature type="domain" description="ResB-like" evidence="7">
    <location>
        <begin position="358"/>
        <end position="431"/>
    </location>
</feature>
<evidence type="ECO:0000313" key="8">
    <source>
        <dbReference type="EMBL" id="SNZ10059.1"/>
    </source>
</evidence>
<evidence type="ECO:0000256" key="4">
    <source>
        <dbReference type="ARBA" id="ARBA00022989"/>
    </source>
</evidence>
<feature type="transmembrane region" description="Helical" evidence="6">
    <location>
        <begin position="483"/>
        <end position="503"/>
    </location>
</feature>
<keyword evidence="5 6" id="KW-0472">Membrane</keyword>
<evidence type="ECO:0000259" key="7">
    <source>
        <dbReference type="Pfam" id="PF05140"/>
    </source>
</evidence>
<evidence type="ECO:0000256" key="6">
    <source>
        <dbReference type="SAM" id="Phobius"/>
    </source>
</evidence>
<comment type="subcellular location">
    <subcellularLocation>
        <location evidence="1">Membrane</location>
        <topology evidence="1">Multi-pass membrane protein</topology>
    </subcellularLocation>
</comment>
<dbReference type="PANTHER" id="PTHR31566">
    <property type="entry name" value="CYTOCHROME C BIOGENESIS PROTEIN CCS1, CHLOROPLASTIC"/>
    <property type="match status" value="1"/>
</dbReference>
<evidence type="ECO:0000256" key="1">
    <source>
        <dbReference type="ARBA" id="ARBA00004141"/>
    </source>
</evidence>
<dbReference type="Pfam" id="PF05140">
    <property type="entry name" value="ResB"/>
    <property type="match status" value="1"/>
</dbReference>
<feature type="transmembrane region" description="Helical" evidence="6">
    <location>
        <begin position="46"/>
        <end position="69"/>
    </location>
</feature>
<evidence type="ECO:0000313" key="9">
    <source>
        <dbReference type="Proteomes" id="UP000219036"/>
    </source>
</evidence>
<dbReference type="OrthoDB" id="9814290at2"/>
<evidence type="ECO:0000256" key="2">
    <source>
        <dbReference type="ARBA" id="ARBA00022692"/>
    </source>
</evidence>
<protein>
    <submittedName>
        <fullName evidence="8">ResB-like family protein</fullName>
    </submittedName>
</protein>